<evidence type="ECO:0000313" key="5">
    <source>
        <dbReference type="EMBL" id="KAJ8604483.1"/>
    </source>
</evidence>
<evidence type="ECO:0000256" key="2">
    <source>
        <dbReference type="ARBA" id="ARBA00022801"/>
    </source>
</evidence>
<evidence type="ECO:0000256" key="3">
    <source>
        <dbReference type="ARBA" id="ARBA00022833"/>
    </source>
</evidence>
<dbReference type="CDD" id="cd01285">
    <property type="entry name" value="nucleoside_deaminase"/>
    <property type="match status" value="1"/>
</dbReference>
<dbReference type="GO" id="GO:0008270">
    <property type="term" value="F:zinc ion binding"/>
    <property type="evidence" value="ECO:0007669"/>
    <property type="project" value="InterPro"/>
</dbReference>
<evidence type="ECO:0000259" key="4">
    <source>
        <dbReference type="PROSITE" id="PS51747"/>
    </source>
</evidence>
<dbReference type="Gene3D" id="3.40.140.10">
    <property type="entry name" value="Cytidine Deaminase, domain 2"/>
    <property type="match status" value="1"/>
</dbReference>
<dbReference type="PANTHER" id="PTHR11079">
    <property type="entry name" value="CYTOSINE DEAMINASE FAMILY MEMBER"/>
    <property type="match status" value="1"/>
</dbReference>
<proteinExistence type="predicted"/>
<dbReference type="EMBL" id="JAQMWT010000330">
    <property type="protein sequence ID" value="KAJ8604483.1"/>
    <property type="molecule type" value="Genomic_DNA"/>
</dbReference>
<sequence length="163" mass="17772">MDRALELAACALEAGEVPVGCVFVCDGAEVACGANETNVSMNPTRHAELVAVANTDFTDWPRADLYVTCEPCIMCAAAMAHLGVRRVHFGCRNDKFGGCGSILSLHDGAFDIIEGEGKDQAITLFRRFYQRHNDRTVDTPLAKRRFRHDPPLVDAGESDDEDA</sequence>
<dbReference type="PROSITE" id="PS51747">
    <property type="entry name" value="CYT_DCMP_DEAMINASES_2"/>
    <property type="match status" value="1"/>
</dbReference>
<accession>A0AAD7UGP6</accession>
<dbReference type="InterPro" id="IPR016193">
    <property type="entry name" value="Cytidine_deaminase-like"/>
</dbReference>
<dbReference type="Proteomes" id="UP001230188">
    <property type="component" value="Unassembled WGS sequence"/>
</dbReference>
<evidence type="ECO:0000256" key="1">
    <source>
        <dbReference type="ARBA" id="ARBA00022723"/>
    </source>
</evidence>
<dbReference type="PROSITE" id="PS00903">
    <property type="entry name" value="CYT_DCMP_DEAMINASES_1"/>
    <property type="match status" value="1"/>
</dbReference>
<protein>
    <recommendedName>
        <fullName evidence="4">CMP/dCMP-type deaminase domain-containing protein</fullName>
    </recommendedName>
</protein>
<feature type="domain" description="CMP/dCMP-type deaminase" evidence="4">
    <location>
        <begin position="1"/>
        <end position="110"/>
    </location>
</feature>
<dbReference type="AlphaFoldDB" id="A0AAD7UGP6"/>
<name>A0AAD7UGP6_9STRA</name>
<keyword evidence="6" id="KW-1185">Reference proteome</keyword>
<keyword evidence="2" id="KW-0378">Hydrolase</keyword>
<comment type="caution">
    <text evidence="5">The sequence shown here is derived from an EMBL/GenBank/DDBJ whole genome shotgun (WGS) entry which is preliminary data.</text>
</comment>
<gene>
    <name evidence="5" type="ORF">CTAYLR_000975</name>
</gene>
<organism evidence="5 6">
    <name type="scientific">Chrysophaeum taylorii</name>
    <dbReference type="NCBI Taxonomy" id="2483200"/>
    <lineage>
        <taxon>Eukaryota</taxon>
        <taxon>Sar</taxon>
        <taxon>Stramenopiles</taxon>
        <taxon>Ochrophyta</taxon>
        <taxon>Pelagophyceae</taxon>
        <taxon>Pelagomonadales</taxon>
        <taxon>Pelagomonadaceae</taxon>
        <taxon>Chrysophaeum</taxon>
    </lineage>
</organism>
<dbReference type="SUPFAM" id="SSF53927">
    <property type="entry name" value="Cytidine deaminase-like"/>
    <property type="match status" value="1"/>
</dbReference>
<dbReference type="InterPro" id="IPR016192">
    <property type="entry name" value="APOBEC/CMP_deaminase_Zn-bd"/>
</dbReference>
<dbReference type="PANTHER" id="PTHR11079:SF149">
    <property type="entry name" value="TRNA-SPECIFIC ADENOSINE DEAMINASE 2"/>
    <property type="match status" value="1"/>
</dbReference>
<dbReference type="GO" id="GO:0002100">
    <property type="term" value="P:tRNA wobble adenosine to inosine editing"/>
    <property type="evidence" value="ECO:0007669"/>
    <property type="project" value="InterPro"/>
</dbReference>
<dbReference type="Pfam" id="PF00383">
    <property type="entry name" value="dCMP_cyt_deam_1"/>
    <property type="match status" value="1"/>
</dbReference>
<keyword evidence="1" id="KW-0479">Metal-binding</keyword>
<dbReference type="GO" id="GO:0052717">
    <property type="term" value="F:tRNA-specific adenosine-34 deaminase activity"/>
    <property type="evidence" value="ECO:0007669"/>
    <property type="project" value="UniProtKB-EC"/>
</dbReference>
<keyword evidence="3" id="KW-0862">Zinc</keyword>
<dbReference type="InterPro" id="IPR002125">
    <property type="entry name" value="CMP_dCMP_dom"/>
</dbReference>
<reference evidence="5" key="1">
    <citation type="submission" date="2023-01" db="EMBL/GenBank/DDBJ databases">
        <title>Metagenome sequencing of chrysophaentin producing Chrysophaeum taylorii.</title>
        <authorList>
            <person name="Davison J."/>
            <person name="Bewley C."/>
        </authorList>
    </citation>
    <scope>NUCLEOTIDE SEQUENCE</scope>
    <source>
        <strain evidence="5">NIES-1699</strain>
    </source>
</reference>
<evidence type="ECO:0000313" key="6">
    <source>
        <dbReference type="Proteomes" id="UP001230188"/>
    </source>
</evidence>